<gene>
    <name evidence="2" type="ORF">WN51_13972</name>
</gene>
<sequence length="97" mass="11411">MPRISKDSTRSIGKVDDADSYTGTAGQEAMSPRRNIIKLLHYCHKVKQRNFKYSKGRKVIVSTQFFFRFSYVELKENDGKKYNLRRNSELRSKNTFP</sequence>
<feature type="region of interest" description="Disordered" evidence="1">
    <location>
        <begin position="1"/>
        <end position="28"/>
    </location>
</feature>
<reference evidence="2 3" key="1">
    <citation type="submission" date="2015-07" db="EMBL/GenBank/DDBJ databases">
        <title>The genome of Melipona quadrifasciata.</title>
        <authorList>
            <person name="Pan H."/>
            <person name="Kapheim K."/>
        </authorList>
    </citation>
    <scope>NUCLEOTIDE SEQUENCE [LARGE SCALE GENOMIC DNA]</scope>
    <source>
        <strain evidence="2">0111107301</strain>
        <tissue evidence="2">Whole body</tissue>
    </source>
</reference>
<protein>
    <submittedName>
        <fullName evidence="2">Uncharacterized protein</fullName>
    </submittedName>
</protein>
<dbReference type="Proteomes" id="UP000053105">
    <property type="component" value="Unassembled WGS sequence"/>
</dbReference>
<feature type="compositionally biased region" description="Basic and acidic residues" evidence="1">
    <location>
        <begin position="1"/>
        <end position="17"/>
    </location>
</feature>
<dbReference type="EMBL" id="KQ435794">
    <property type="protein sequence ID" value="KOX73894.1"/>
    <property type="molecule type" value="Genomic_DNA"/>
</dbReference>
<proteinExistence type="predicted"/>
<accession>A0A0N0U4Z9</accession>
<name>A0A0N0U4Z9_9HYME</name>
<keyword evidence="3" id="KW-1185">Reference proteome</keyword>
<evidence type="ECO:0000313" key="3">
    <source>
        <dbReference type="Proteomes" id="UP000053105"/>
    </source>
</evidence>
<dbReference type="AlphaFoldDB" id="A0A0N0U4Z9"/>
<evidence type="ECO:0000313" key="2">
    <source>
        <dbReference type="EMBL" id="KOX73894.1"/>
    </source>
</evidence>
<organism evidence="2 3">
    <name type="scientific">Melipona quadrifasciata</name>
    <dbReference type="NCBI Taxonomy" id="166423"/>
    <lineage>
        <taxon>Eukaryota</taxon>
        <taxon>Metazoa</taxon>
        <taxon>Ecdysozoa</taxon>
        <taxon>Arthropoda</taxon>
        <taxon>Hexapoda</taxon>
        <taxon>Insecta</taxon>
        <taxon>Pterygota</taxon>
        <taxon>Neoptera</taxon>
        <taxon>Endopterygota</taxon>
        <taxon>Hymenoptera</taxon>
        <taxon>Apocrita</taxon>
        <taxon>Aculeata</taxon>
        <taxon>Apoidea</taxon>
        <taxon>Anthophila</taxon>
        <taxon>Apidae</taxon>
        <taxon>Melipona</taxon>
    </lineage>
</organism>
<evidence type="ECO:0000256" key="1">
    <source>
        <dbReference type="SAM" id="MobiDB-lite"/>
    </source>
</evidence>